<proteinExistence type="inferred from homology"/>
<dbReference type="Proteomes" id="UP000275076">
    <property type="component" value="Unassembled WGS sequence"/>
</dbReference>
<evidence type="ECO:0000256" key="1">
    <source>
        <dbReference type="ARBA" id="ARBA00022618"/>
    </source>
</evidence>
<dbReference type="PANTHER" id="PTHR33969">
    <property type="entry name" value="SEGREGATION AND CONDENSATION PROTEIN A"/>
    <property type="match status" value="1"/>
</dbReference>
<feature type="region of interest" description="Disordered" evidence="6">
    <location>
        <begin position="115"/>
        <end position="144"/>
    </location>
</feature>
<dbReference type="RefSeq" id="WP_125554857.1">
    <property type="nucleotide sequence ID" value="NZ_RBVX01000003.1"/>
</dbReference>
<dbReference type="Pfam" id="PF02616">
    <property type="entry name" value="SMC_ScpA"/>
    <property type="match status" value="1"/>
</dbReference>
<keyword evidence="2 5" id="KW-0159">Chromosome partition</keyword>
<dbReference type="InterPro" id="IPR003768">
    <property type="entry name" value="ScpA"/>
</dbReference>
<gene>
    <name evidence="5" type="primary">scpA</name>
    <name evidence="7" type="ORF">D7Z54_05665</name>
</gene>
<dbReference type="PANTHER" id="PTHR33969:SF2">
    <property type="entry name" value="SEGREGATION AND CONDENSATION PROTEIN A"/>
    <property type="match status" value="1"/>
</dbReference>
<organism evidence="7 8">
    <name type="scientific">Salibacterium salarium</name>
    <dbReference type="NCBI Taxonomy" id="284579"/>
    <lineage>
        <taxon>Bacteria</taxon>
        <taxon>Bacillati</taxon>
        <taxon>Bacillota</taxon>
        <taxon>Bacilli</taxon>
        <taxon>Bacillales</taxon>
        <taxon>Bacillaceae</taxon>
    </lineage>
</organism>
<dbReference type="GO" id="GO:0005737">
    <property type="term" value="C:cytoplasm"/>
    <property type="evidence" value="ECO:0007669"/>
    <property type="project" value="UniProtKB-SubCell"/>
</dbReference>
<keyword evidence="5" id="KW-0963">Cytoplasm</keyword>
<keyword evidence="3 5" id="KW-0131">Cell cycle</keyword>
<keyword evidence="8" id="KW-1185">Reference proteome</keyword>
<dbReference type="EMBL" id="RBVX01000003">
    <property type="protein sequence ID" value="RSL34626.1"/>
    <property type="molecule type" value="Genomic_DNA"/>
</dbReference>
<name>A0A3R9QPA8_9BACI</name>
<evidence type="ECO:0000256" key="4">
    <source>
        <dbReference type="ARBA" id="ARBA00044777"/>
    </source>
</evidence>
<dbReference type="Gene3D" id="1.10.10.580">
    <property type="entry name" value="Structural maintenance of chromosome 1. Chain E"/>
    <property type="match status" value="1"/>
</dbReference>
<evidence type="ECO:0000256" key="3">
    <source>
        <dbReference type="ARBA" id="ARBA00023306"/>
    </source>
</evidence>
<comment type="similarity">
    <text evidence="5">Belongs to the ScpA family.</text>
</comment>
<dbReference type="OrthoDB" id="9811016at2"/>
<comment type="caution">
    <text evidence="7">The sequence shown here is derived from an EMBL/GenBank/DDBJ whole genome shotgun (WGS) entry which is preliminary data.</text>
</comment>
<evidence type="ECO:0000256" key="5">
    <source>
        <dbReference type="HAMAP-Rule" id="MF_01805"/>
    </source>
</evidence>
<comment type="subcellular location">
    <subcellularLocation>
        <location evidence="5">Cytoplasm</location>
    </subcellularLocation>
    <text evidence="5">Associated with two foci at the outer edges of the nucleoid region in young cells, and at four foci within both cell halves in older cells.</text>
</comment>
<comment type="function">
    <text evidence="5">Participates in chromosomal partition during cell division. May act via the formation of a condensin-like complex containing Smc and ScpB that pull DNA away from mid-cell into both cell halves.</text>
</comment>
<comment type="subunit">
    <text evidence="5">Component of a cohesin-like complex composed of ScpA, ScpB and the Smc homodimer, in which ScpA and ScpB bind to the head domain of Smc. The presence of the three proteins is required for the association of the complex with DNA.</text>
</comment>
<reference evidence="7 8" key="1">
    <citation type="submission" date="2018-10" db="EMBL/GenBank/DDBJ databases">
        <title>Draft genome sequence of Bacillus salarius IM0101, isolated from a hypersaline soil in Inner Mongolia, China.</title>
        <authorList>
            <person name="Yamprayoonswat W."/>
            <person name="Boonvisut S."/>
            <person name="Jumpathong W."/>
            <person name="Sittihan S."/>
            <person name="Ruangsuj P."/>
            <person name="Wanthongcharoen S."/>
            <person name="Thongpramul N."/>
            <person name="Pimmason S."/>
            <person name="Yu B."/>
            <person name="Yasawong M."/>
        </authorList>
    </citation>
    <scope>NUCLEOTIDE SEQUENCE [LARGE SCALE GENOMIC DNA]</scope>
    <source>
        <strain evidence="7 8">IM0101</strain>
    </source>
</reference>
<dbReference type="AlphaFoldDB" id="A0A3R9QPA8"/>
<evidence type="ECO:0000256" key="2">
    <source>
        <dbReference type="ARBA" id="ARBA00022829"/>
    </source>
</evidence>
<evidence type="ECO:0000313" key="8">
    <source>
        <dbReference type="Proteomes" id="UP000275076"/>
    </source>
</evidence>
<dbReference type="Gene3D" id="6.10.250.2410">
    <property type="match status" value="1"/>
</dbReference>
<protein>
    <recommendedName>
        <fullName evidence="4 5">Segregation and condensation protein A</fullName>
    </recommendedName>
</protein>
<accession>A0A3R9QPA8</accession>
<dbReference type="HAMAP" id="MF_01805">
    <property type="entry name" value="ScpA"/>
    <property type="match status" value="1"/>
</dbReference>
<evidence type="ECO:0000313" key="7">
    <source>
        <dbReference type="EMBL" id="RSL34626.1"/>
    </source>
</evidence>
<dbReference type="GO" id="GO:0007059">
    <property type="term" value="P:chromosome segregation"/>
    <property type="evidence" value="ECO:0007669"/>
    <property type="project" value="UniProtKB-UniRule"/>
</dbReference>
<dbReference type="GO" id="GO:0051301">
    <property type="term" value="P:cell division"/>
    <property type="evidence" value="ECO:0007669"/>
    <property type="project" value="UniProtKB-KW"/>
</dbReference>
<dbReference type="GO" id="GO:0006260">
    <property type="term" value="P:DNA replication"/>
    <property type="evidence" value="ECO:0007669"/>
    <property type="project" value="UniProtKB-UniRule"/>
</dbReference>
<dbReference type="InterPro" id="IPR023093">
    <property type="entry name" value="ScpA-like_C"/>
</dbReference>
<keyword evidence="1 5" id="KW-0132">Cell division</keyword>
<evidence type="ECO:0000256" key="6">
    <source>
        <dbReference type="SAM" id="MobiDB-lite"/>
    </source>
</evidence>
<dbReference type="NCBIfam" id="NF000995">
    <property type="entry name" value="PRK00104.1-4"/>
    <property type="match status" value="1"/>
</dbReference>
<sequence length="251" mass="29108">MEKYNVQLDSFEGPLDLLLHLIHQAEVDIYNIPVATITEQYLQYVQAMQELELDAASEYLVMAATLLEIKSKMLLPGDTNTDEEVYIEEEDPREELLSRLVEYKKYKEAAQHLKEKEEQGSAQFAKAPTVPDEPSGKEKENNLPDNISLFDMLDAYEKLKKRVRYKSPKMTKIKGDDISIEDRMSEVLTYLHQHQGKSGFFDLFPSHERQHIVVTFLAILELMKNRQVTCVQPENFEEIVVHQTEEDLVSE</sequence>